<evidence type="ECO:0000313" key="2">
    <source>
        <dbReference type="EMBL" id="KFD58447.1"/>
    </source>
</evidence>
<organism evidence="2 3">
    <name type="scientific">Trichuris suis</name>
    <name type="common">pig whipworm</name>
    <dbReference type="NCBI Taxonomy" id="68888"/>
    <lineage>
        <taxon>Eukaryota</taxon>
        <taxon>Metazoa</taxon>
        <taxon>Ecdysozoa</taxon>
        <taxon>Nematoda</taxon>
        <taxon>Enoplea</taxon>
        <taxon>Dorylaimia</taxon>
        <taxon>Trichinellida</taxon>
        <taxon>Trichuridae</taxon>
        <taxon>Trichuris</taxon>
    </lineage>
</organism>
<feature type="compositionally biased region" description="Basic and acidic residues" evidence="1">
    <location>
        <begin position="209"/>
        <end position="228"/>
    </location>
</feature>
<feature type="region of interest" description="Disordered" evidence="1">
    <location>
        <begin position="144"/>
        <end position="168"/>
    </location>
</feature>
<feature type="compositionally biased region" description="Basic residues" evidence="1">
    <location>
        <begin position="260"/>
        <end position="277"/>
    </location>
</feature>
<feature type="region of interest" description="Disordered" evidence="1">
    <location>
        <begin position="193"/>
        <end position="318"/>
    </location>
</feature>
<accession>A0A085MMK1</accession>
<keyword evidence="3" id="KW-1185">Reference proteome</keyword>
<protein>
    <submittedName>
        <fullName evidence="2">Uncharacterized protein</fullName>
    </submittedName>
</protein>
<proteinExistence type="predicted"/>
<sequence length="329" mass="36312">MQSEVVEENIQNEVVEPTSKAKKKKCRTQPLSSDAREDKRSKTKSKKKIGELSTDSRTGWAHVETEKLVKQRVDMVHEQVVINLAKGNKRRKQEAKAEKESAATGAELTGSRRRKLEAPVGITQSEFVEVNSLDKSACRSRNRDALHGHRKLGDPVGHDLEKGRQQNTLTDKGVDVALRAVLHGLLRRCGEGAANKETNKRGKKKRPSKDKEVITAELADKVGDDAQRVSKKRGKSRGKQKIGGIKDDKGFAGNVPQASQKKKKKNTLRRASSKKKVKTADSPPLEHSAGGEQVTPTSGNEEVELNKGRGKLKSHDKTHDVLLNCCHIV</sequence>
<reference evidence="2 3" key="1">
    <citation type="journal article" date="2014" name="Nat. Genet.">
        <title>Genome and transcriptome of the porcine whipworm Trichuris suis.</title>
        <authorList>
            <person name="Jex A.R."/>
            <person name="Nejsum P."/>
            <person name="Schwarz E.M."/>
            <person name="Hu L."/>
            <person name="Young N.D."/>
            <person name="Hall R.S."/>
            <person name="Korhonen P.K."/>
            <person name="Liao S."/>
            <person name="Thamsborg S."/>
            <person name="Xia J."/>
            <person name="Xu P."/>
            <person name="Wang S."/>
            <person name="Scheerlinck J.P."/>
            <person name="Hofmann A."/>
            <person name="Sternberg P.W."/>
            <person name="Wang J."/>
            <person name="Gasser R.B."/>
        </authorList>
    </citation>
    <scope>NUCLEOTIDE SEQUENCE [LARGE SCALE GENOMIC DNA]</scope>
    <source>
        <strain evidence="2">DCEP-RM93M</strain>
    </source>
</reference>
<gene>
    <name evidence="2" type="ORF">M513_00673</name>
</gene>
<feature type="region of interest" description="Disordered" evidence="1">
    <location>
        <begin position="87"/>
        <end position="113"/>
    </location>
</feature>
<feature type="compositionally biased region" description="Basic and acidic residues" evidence="1">
    <location>
        <begin position="144"/>
        <end position="164"/>
    </location>
</feature>
<dbReference type="Proteomes" id="UP000030764">
    <property type="component" value="Unassembled WGS sequence"/>
</dbReference>
<feature type="compositionally biased region" description="Basic residues" evidence="1">
    <location>
        <begin position="229"/>
        <end position="240"/>
    </location>
</feature>
<evidence type="ECO:0000256" key="1">
    <source>
        <dbReference type="SAM" id="MobiDB-lite"/>
    </source>
</evidence>
<dbReference type="AlphaFoldDB" id="A0A085MMK1"/>
<evidence type="ECO:0000313" key="3">
    <source>
        <dbReference type="Proteomes" id="UP000030764"/>
    </source>
</evidence>
<feature type="region of interest" description="Disordered" evidence="1">
    <location>
        <begin position="1"/>
        <end position="61"/>
    </location>
</feature>
<name>A0A085MMK1_9BILA</name>
<dbReference type="EMBL" id="KL363184">
    <property type="protein sequence ID" value="KFD58447.1"/>
    <property type="molecule type" value="Genomic_DNA"/>
</dbReference>